<dbReference type="Gene3D" id="2.60.40.760">
    <property type="entry name" value="Expansin, cellulose-binding-like domain"/>
    <property type="match status" value="1"/>
</dbReference>
<evidence type="ECO:0000256" key="3">
    <source>
        <dbReference type="ARBA" id="ARBA00022525"/>
    </source>
</evidence>
<dbReference type="Gene3D" id="2.40.40.10">
    <property type="entry name" value="RlpA-like domain"/>
    <property type="match status" value="1"/>
</dbReference>
<evidence type="ECO:0000256" key="2">
    <source>
        <dbReference type="ARBA" id="ARBA00022512"/>
    </source>
</evidence>
<dbReference type="Proteomes" id="UP000515123">
    <property type="component" value="Linkage group 22"/>
</dbReference>
<keyword evidence="2 6" id="KW-0134">Cell wall</keyword>
<dbReference type="Pfam" id="PF01357">
    <property type="entry name" value="Expansin_C"/>
    <property type="match status" value="1"/>
</dbReference>
<dbReference type="GO" id="GO:0009664">
    <property type="term" value="P:plant-type cell wall organization"/>
    <property type="evidence" value="ECO:0007669"/>
    <property type="project" value="InterPro"/>
</dbReference>
<dbReference type="GeneID" id="109727450"/>
<dbReference type="Gramene" id="Aco017500.1.mrna1">
    <property type="protein sequence ID" value="Aco017500.1.mrna1"/>
    <property type="gene ID" value="Aco017500.1.path1"/>
</dbReference>
<evidence type="ECO:0000256" key="6">
    <source>
        <dbReference type="RuleBase" id="RU365023"/>
    </source>
</evidence>
<dbReference type="CDD" id="cd22274">
    <property type="entry name" value="DPBB_EXPA_N"/>
    <property type="match status" value="1"/>
</dbReference>
<dbReference type="SUPFAM" id="SSF50685">
    <property type="entry name" value="Barwin-like endoglucanases"/>
    <property type="match status" value="1"/>
</dbReference>
<evidence type="ECO:0000259" key="8">
    <source>
        <dbReference type="PROSITE" id="PS50843"/>
    </source>
</evidence>
<keyword evidence="3 6" id="KW-0964">Secreted</keyword>
<dbReference type="GO" id="GO:0016020">
    <property type="term" value="C:membrane"/>
    <property type="evidence" value="ECO:0007669"/>
    <property type="project" value="UniProtKB-SubCell"/>
</dbReference>
<dbReference type="InterPro" id="IPR007117">
    <property type="entry name" value="Expansin_CBD"/>
</dbReference>
<keyword evidence="4 6" id="KW-0732">Signal</keyword>
<evidence type="ECO:0000256" key="5">
    <source>
        <dbReference type="ARBA" id="ARBA00023136"/>
    </source>
</evidence>
<dbReference type="PROSITE" id="PS50842">
    <property type="entry name" value="EXPANSIN_EG45"/>
    <property type="match status" value="1"/>
</dbReference>
<dbReference type="InterPro" id="IPR009009">
    <property type="entry name" value="RlpA-like_DPBB"/>
</dbReference>
<name>A0A6P5H9M3_ANACO</name>
<accession>A0A6P5H9M3</accession>
<dbReference type="Pfam" id="PF03330">
    <property type="entry name" value="DPBB_1"/>
    <property type="match status" value="1"/>
</dbReference>
<dbReference type="RefSeq" id="XP_020113173.1">
    <property type="nucleotide sequence ID" value="XM_020257584.1"/>
</dbReference>
<evidence type="ECO:0000256" key="4">
    <source>
        <dbReference type="ARBA" id="ARBA00022729"/>
    </source>
</evidence>
<proteinExistence type="inferred from homology"/>
<evidence type="ECO:0000259" key="7">
    <source>
        <dbReference type="PROSITE" id="PS50842"/>
    </source>
</evidence>
<feature type="signal peptide" evidence="6">
    <location>
        <begin position="1"/>
        <end position="31"/>
    </location>
</feature>
<keyword evidence="9" id="KW-1185">Reference proteome</keyword>
<dbReference type="InterPro" id="IPR007118">
    <property type="entry name" value="Expan_Lol_pI"/>
</dbReference>
<comment type="function">
    <text evidence="6">Causes loosening and extension of plant cell walls by disrupting non-covalent bonding between cellulose microfibrils and matrix glucans. No enzymatic activity has been found.</text>
</comment>
<keyword evidence="5" id="KW-0472">Membrane</keyword>
<dbReference type="SMART" id="SM00837">
    <property type="entry name" value="DPBB_1"/>
    <property type="match status" value="1"/>
</dbReference>
<evidence type="ECO:0000313" key="10">
    <source>
        <dbReference type="RefSeq" id="XP_020113173.1"/>
    </source>
</evidence>
<dbReference type="InterPro" id="IPR036908">
    <property type="entry name" value="RlpA-like_sf"/>
</dbReference>
<comment type="similarity">
    <text evidence="1 6">Belongs to the expansin family. Expansin A subfamily.</text>
</comment>
<feature type="domain" description="Expansin-like CBD" evidence="8">
    <location>
        <begin position="179"/>
        <end position="259"/>
    </location>
</feature>
<evidence type="ECO:0000256" key="1">
    <source>
        <dbReference type="ARBA" id="ARBA00005392"/>
    </source>
</evidence>
<dbReference type="OrthoDB" id="5823761at2759"/>
<dbReference type="PRINTS" id="PR01225">
    <property type="entry name" value="EXPANSNFAMLY"/>
</dbReference>
<dbReference type="InterPro" id="IPR002963">
    <property type="entry name" value="Expansin"/>
</dbReference>
<reference evidence="9" key="1">
    <citation type="journal article" date="2015" name="Nat. Genet.">
        <title>The pineapple genome and the evolution of CAM photosynthesis.</title>
        <authorList>
            <person name="Ming R."/>
            <person name="VanBuren R."/>
            <person name="Wai C.M."/>
            <person name="Tang H."/>
            <person name="Schatz M.C."/>
            <person name="Bowers J.E."/>
            <person name="Lyons E."/>
            <person name="Wang M.L."/>
            <person name="Chen J."/>
            <person name="Biggers E."/>
            <person name="Zhang J."/>
            <person name="Huang L."/>
            <person name="Zhang L."/>
            <person name="Miao W."/>
            <person name="Zhang J."/>
            <person name="Ye Z."/>
            <person name="Miao C."/>
            <person name="Lin Z."/>
            <person name="Wang H."/>
            <person name="Zhou H."/>
            <person name="Yim W.C."/>
            <person name="Priest H.D."/>
            <person name="Zheng C."/>
            <person name="Woodhouse M."/>
            <person name="Edger P.P."/>
            <person name="Guyot R."/>
            <person name="Guo H.B."/>
            <person name="Guo H."/>
            <person name="Zheng G."/>
            <person name="Singh R."/>
            <person name="Sharma A."/>
            <person name="Min X."/>
            <person name="Zheng Y."/>
            <person name="Lee H."/>
            <person name="Gurtowski J."/>
            <person name="Sedlazeck F.J."/>
            <person name="Harkess A."/>
            <person name="McKain M.R."/>
            <person name="Liao Z."/>
            <person name="Fang J."/>
            <person name="Liu J."/>
            <person name="Zhang X."/>
            <person name="Zhang Q."/>
            <person name="Hu W."/>
            <person name="Qin Y."/>
            <person name="Wang K."/>
            <person name="Chen L.Y."/>
            <person name="Shirley N."/>
            <person name="Lin Y.R."/>
            <person name="Liu L.Y."/>
            <person name="Hernandez A.G."/>
            <person name="Wright C.L."/>
            <person name="Bulone V."/>
            <person name="Tuskan G.A."/>
            <person name="Heath K."/>
            <person name="Zee F."/>
            <person name="Moore P.H."/>
            <person name="Sunkar R."/>
            <person name="Leebens-Mack J.H."/>
            <person name="Mockler T."/>
            <person name="Bennetzen J.L."/>
            <person name="Freeling M."/>
            <person name="Sankoff D."/>
            <person name="Paterson A.H."/>
            <person name="Zhu X."/>
            <person name="Yang X."/>
            <person name="Smith J.A."/>
            <person name="Cushman J.C."/>
            <person name="Paull R.E."/>
            <person name="Yu Q."/>
        </authorList>
    </citation>
    <scope>NUCLEOTIDE SEQUENCE [LARGE SCALE GENOMIC DNA]</scope>
    <source>
        <strain evidence="9">cv. F153</strain>
    </source>
</reference>
<dbReference type="GO" id="GO:0005576">
    <property type="term" value="C:extracellular region"/>
    <property type="evidence" value="ECO:0007669"/>
    <property type="project" value="InterPro"/>
</dbReference>
<gene>
    <name evidence="10" type="primary">LOC109727450</name>
</gene>
<dbReference type="PRINTS" id="PR01226">
    <property type="entry name" value="EXPANSIN"/>
</dbReference>
<dbReference type="InterPro" id="IPR036749">
    <property type="entry name" value="Expansin_CBD_sf"/>
</dbReference>
<dbReference type="PROSITE" id="PS50843">
    <property type="entry name" value="EXPANSIN_CBD"/>
    <property type="match status" value="1"/>
</dbReference>
<organism evidence="9 10">
    <name type="scientific">Ananas comosus</name>
    <name type="common">Pineapple</name>
    <name type="synonym">Ananas ananas</name>
    <dbReference type="NCBI Taxonomy" id="4615"/>
    <lineage>
        <taxon>Eukaryota</taxon>
        <taxon>Viridiplantae</taxon>
        <taxon>Streptophyta</taxon>
        <taxon>Embryophyta</taxon>
        <taxon>Tracheophyta</taxon>
        <taxon>Spermatophyta</taxon>
        <taxon>Magnoliopsida</taxon>
        <taxon>Liliopsida</taxon>
        <taxon>Poales</taxon>
        <taxon>Bromeliaceae</taxon>
        <taxon>Bromelioideae</taxon>
        <taxon>Ananas</taxon>
    </lineage>
</organism>
<dbReference type="AlphaFoldDB" id="A0A6P5H9M3"/>
<reference evidence="10" key="2">
    <citation type="submission" date="2025-08" db="UniProtKB">
        <authorList>
            <consortium name="RefSeq"/>
        </authorList>
    </citation>
    <scope>IDENTIFICATION</scope>
    <source>
        <tissue evidence="10">Leaf</tissue>
    </source>
</reference>
<feature type="domain" description="Expansin-like EG45" evidence="7">
    <location>
        <begin position="56"/>
        <end position="169"/>
    </location>
</feature>
<dbReference type="SUPFAM" id="SSF49590">
    <property type="entry name" value="PHL pollen allergen"/>
    <property type="match status" value="1"/>
</dbReference>
<dbReference type="PANTHER" id="PTHR31867">
    <property type="entry name" value="EXPANSIN-A15"/>
    <property type="match status" value="1"/>
</dbReference>
<keyword evidence="6" id="KW-0961">Cell wall biogenesis/degradation</keyword>
<protein>
    <recommendedName>
        <fullName evidence="6">Expansin</fullName>
    </recommendedName>
</protein>
<comment type="subcellular location">
    <subcellularLocation>
        <location evidence="6">Secreted</location>
        <location evidence="6">Cell wall</location>
    </subcellularLocation>
    <subcellularLocation>
        <location evidence="6">Membrane</location>
        <topology evidence="6">Peripheral membrane protein</topology>
    </subcellularLocation>
</comment>
<sequence>MASSFRRPRSIGRLLVALAVLMAITVTRVDANFQTSDWSLAHATFYGDETASETMGGACGYGNLYSTGYGTATAALSSVLFNEGYGCGGCYEIRCTGATACYAGSPSIVVTGTNLCPPNWAEASDNGGWCNPPRVHFDMSKPAFMQIADWNAGIVPVMYRRVSCPKTGGVRFQFQGNAYWLLVYVLNVGGSGDVCSIDVKGDSTDWISMTHNWGASFQAFANLGGQALSFQLTTCTSQETLILYNVADAGWSVGLTYEGDSNFF</sequence>
<feature type="chain" id="PRO_5028524822" description="Expansin" evidence="6">
    <location>
        <begin position="32"/>
        <end position="264"/>
    </location>
</feature>
<dbReference type="InterPro" id="IPR007112">
    <property type="entry name" value="Expansin/allergen_DPBB_dom"/>
</dbReference>
<evidence type="ECO:0000313" key="9">
    <source>
        <dbReference type="Proteomes" id="UP000515123"/>
    </source>
</evidence>